<proteinExistence type="predicted"/>
<name>A0ABP6Z7L1_9ACTN</name>
<evidence type="ECO:0000313" key="3">
    <source>
        <dbReference type="Proteomes" id="UP001500707"/>
    </source>
</evidence>
<evidence type="ECO:0000313" key="2">
    <source>
        <dbReference type="EMBL" id="GAA3598987.1"/>
    </source>
</evidence>
<sequence>MGLVKSRLVAGLVIILLTAVAATQPAYAAYNYTTTINVFNCTPYKFRLADTMYSGAMVKEPPDQIWWPGDCTDGRYVGTWTTATSGLITSSDVYYNMVDNSGTSRGRIGFAATTGWGLPNYVHGNCMEVSAPFRCRWDTYLSGGAGVVNFYVSY</sequence>
<accession>A0ABP6Z7L1</accession>
<gene>
    <name evidence="2" type="ORF">GCM10022295_93400</name>
</gene>
<keyword evidence="3" id="KW-1185">Reference proteome</keyword>
<dbReference type="EMBL" id="BAABCE010000070">
    <property type="protein sequence ID" value="GAA3598987.1"/>
    <property type="molecule type" value="Genomic_DNA"/>
</dbReference>
<reference evidence="3" key="1">
    <citation type="journal article" date="2019" name="Int. J. Syst. Evol. Microbiol.">
        <title>The Global Catalogue of Microorganisms (GCM) 10K type strain sequencing project: providing services to taxonomists for standard genome sequencing and annotation.</title>
        <authorList>
            <consortium name="The Broad Institute Genomics Platform"/>
            <consortium name="The Broad Institute Genome Sequencing Center for Infectious Disease"/>
            <person name="Wu L."/>
            <person name="Ma J."/>
        </authorList>
    </citation>
    <scope>NUCLEOTIDE SEQUENCE [LARGE SCALE GENOMIC DNA]</scope>
    <source>
        <strain evidence="3">JCM 17656</strain>
    </source>
</reference>
<feature type="chain" id="PRO_5047161650" evidence="1">
    <location>
        <begin position="29"/>
        <end position="154"/>
    </location>
</feature>
<comment type="caution">
    <text evidence="2">The sequence shown here is derived from an EMBL/GenBank/DDBJ whole genome shotgun (WGS) entry which is preliminary data.</text>
</comment>
<feature type="signal peptide" evidence="1">
    <location>
        <begin position="1"/>
        <end position="28"/>
    </location>
</feature>
<organism evidence="2 3">
    <name type="scientific">Streptomyces osmaniensis</name>
    <dbReference type="NCBI Taxonomy" id="593134"/>
    <lineage>
        <taxon>Bacteria</taxon>
        <taxon>Bacillati</taxon>
        <taxon>Actinomycetota</taxon>
        <taxon>Actinomycetes</taxon>
        <taxon>Kitasatosporales</taxon>
        <taxon>Streptomycetaceae</taxon>
        <taxon>Streptomyces</taxon>
    </lineage>
</organism>
<dbReference type="RefSeq" id="WP_346186895.1">
    <property type="nucleotide sequence ID" value="NZ_BAABCE010000070.1"/>
</dbReference>
<keyword evidence="1" id="KW-0732">Signal</keyword>
<dbReference type="Proteomes" id="UP001500707">
    <property type="component" value="Unassembled WGS sequence"/>
</dbReference>
<evidence type="ECO:0000256" key="1">
    <source>
        <dbReference type="SAM" id="SignalP"/>
    </source>
</evidence>
<protein>
    <submittedName>
        <fullName evidence="2">Uncharacterized protein</fullName>
    </submittedName>
</protein>